<comment type="caution">
    <text evidence="1">The sequence shown here is derived from an EMBL/GenBank/DDBJ whole genome shotgun (WGS) entry which is preliminary data.</text>
</comment>
<gene>
    <name evidence="1" type="ORF">HNR67_007836</name>
</gene>
<keyword evidence="2" id="KW-1185">Reference proteome</keyword>
<dbReference type="RefSeq" id="WP_185008496.1">
    <property type="nucleotide sequence ID" value="NZ_BAAAUI010000014.1"/>
</dbReference>
<evidence type="ECO:0000313" key="1">
    <source>
        <dbReference type="EMBL" id="MBB4681718.1"/>
    </source>
</evidence>
<organism evidence="1 2">
    <name type="scientific">Crossiella cryophila</name>
    <dbReference type="NCBI Taxonomy" id="43355"/>
    <lineage>
        <taxon>Bacteria</taxon>
        <taxon>Bacillati</taxon>
        <taxon>Actinomycetota</taxon>
        <taxon>Actinomycetes</taxon>
        <taxon>Pseudonocardiales</taxon>
        <taxon>Pseudonocardiaceae</taxon>
        <taxon>Crossiella</taxon>
    </lineage>
</organism>
<protein>
    <submittedName>
        <fullName evidence="1">Uncharacterized protein</fullName>
    </submittedName>
</protein>
<evidence type="ECO:0000313" key="2">
    <source>
        <dbReference type="Proteomes" id="UP000533598"/>
    </source>
</evidence>
<accession>A0A7W7CI98</accession>
<proteinExistence type="predicted"/>
<sequence length="122" mass="13520">MTAPDPESAGVLLGQARTVLLERWGDLVEAVFSYGAVEVDPAHLTVWVLLKGQADGLPEWYQPHRQSRPAGLPAELLDTVDAMRAAVVDCFRDHWPDPDGLRIGFDSAERVRDNGGYQYFRG</sequence>
<dbReference type="AlphaFoldDB" id="A0A7W7CI98"/>
<dbReference type="EMBL" id="JACHMH010000001">
    <property type="protein sequence ID" value="MBB4681718.1"/>
    <property type="molecule type" value="Genomic_DNA"/>
</dbReference>
<reference evidence="1 2" key="1">
    <citation type="submission" date="2020-08" db="EMBL/GenBank/DDBJ databases">
        <title>Sequencing the genomes of 1000 actinobacteria strains.</title>
        <authorList>
            <person name="Klenk H.-P."/>
        </authorList>
    </citation>
    <scope>NUCLEOTIDE SEQUENCE [LARGE SCALE GENOMIC DNA]</scope>
    <source>
        <strain evidence="1 2">DSM 44230</strain>
    </source>
</reference>
<name>A0A7W7CI98_9PSEU</name>
<dbReference type="Proteomes" id="UP000533598">
    <property type="component" value="Unassembled WGS sequence"/>
</dbReference>